<keyword evidence="6 8" id="KW-1133">Transmembrane helix</keyword>
<dbReference type="InterPro" id="IPR027417">
    <property type="entry name" value="P-loop_NTPase"/>
</dbReference>
<evidence type="ECO:0000259" key="9">
    <source>
        <dbReference type="PROSITE" id="PS50893"/>
    </source>
</evidence>
<feature type="domain" description="ABC transmembrane type-1" evidence="10">
    <location>
        <begin position="54"/>
        <end position="338"/>
    </location>
</feature>
<feature type="domain" description="ABC transporter" evidence="9">
    <location>
        <begin position="374"/>
        <end position="596"/>
    </location>
</feature>
<dbReference type="GO" id="GO:0016887">
    <property type="term" value="F:ATP hydrolysis activity"/>
    <property type="evidence" value="ECO:0007669"/>
    <property type="project" value="InterPro"/>
</dbReference>
<dbReference type="OrthoDB" id="9810134at2"/>
<dbReference type="Pfam" id="PF06472">
    <property type="entry name" value="ABC_membrane_2"/>
    <property type="match status" value="1"/>
</dbReference>
<feature type="transmembrane region" description="Helical" evidence="8">
    <location>
        <begin position="50"/>
        <end position="70"/>
    </location>
</feature>
<evidence type="ECO:0000313" key="11">
    <source>
        <dbReference type="EMBL" id="KZL47827.1"/>
    </source>
</evidence>
<dbReference type="InterPro" id="IPR036640">
    <property type="entry name" value="ABC1_TM_sf"/>
</dbReference>
<dbReference type="InterPro" id="IPR003593">
    <property type="entry name" value="AAA+_ATPase"/>
</dbReference>
<proteinExistence type="predicted"/>
<dbReference type="Pfam" id="PF00005">
    <property type="entry name" value="ABC_tran"/>
    <property type="match status" value="1"/>
</dbReference>
<accession>A0A166I3M8</accession>
<dbReference type="GO" id="GO:0005524">
    <property type="term" value="F:ATP binding"/>
    <property type="evidence" value="ECO:0007669"/>
    <property type="project" value="UniProtKB-KW"/>
</dbReference>
<dbReference type="RefSeq" id="WP_063874478.1">
    <property type="nucleotide sequence ID" value="NZ_CAWMRI010000278.1"/>
</dbReference>
<keyword evidence="7 8" id="KW-0472">Membrane</keyword>
<evidence type="ECO:0000256" key="3">
    <source>
        <dbReference type="ARBA" id="ARBA00022692"/>
    </source>
</evidence>
<reference evidence="11 12" key="1">
    <citation type="submission" date="2016-04" db="EMBL/GenBank/DDBJ databases">
        <title>Draft Genome Assembly of the Bloom-forming Cyanobacterium Nodularia spumigena Strain CENA596 in Shrimp Production Ponds.</title>
        <authorList>
            <person name="Popin R.V."/>
            <person name="Rigonato J."/>
            <person name="Abreu V.A."/>
            <person name="Andreote A.P."/>
            <person name="Silveira S.B."/>
            <person name="Odebrecht C."/>
            <person name="Fiore M.F."/>
        </authorList>
    </citation>
    <scope>NUCLEOTIDE SEQUENCE [LARGE SCALE GENOMIC DNA]</scope>
    <source>
        <strain evidence="11 12">CENA596</strain>
    </source>
</reference>
<organism evidence="11 12">
    <name type="scientific">Nodularia spumigena CENA596</name>
    <dbReference type="NCBI Taxonomy" id="1819295"/>
    <lineage>
        <taxon>Bacteria</taxon>
        <taxon>Bacillati</taxon>
        <taxon>Cyanobacteriota</taxon>
        <taxon>Cyanophyceae</taxon>
        <taxon>Nostocales</taxon>
        <taxon>Nodulariaceae</taxon>
        <taxon>Nodularia</taxon>
    </lineage>
</organism>
<dbReference type="Proteomes" id="UP000076555">
    <property type="component" value="Unassembled WGS sequence"/>
</dbReference>
<feature type="transmembrane region" description="Helical" evidence="8">
    <location>
        <begin position="181"/>
        <end position="205"/>
    </location>
</feature>
<sequence length="683" mass="77390">MQTEVIQSQPSTNPFSALTQFWENVKAITEPYWYPSKSGGRAFSDVMRSWGMLILLLLLIIALVSLNVFTNFLNRYLVDVIIVEQNVSNFFKAILVYSVALVFVTLLVGVSKLLRKQIALDWYQWLNNHTLSKYLGNQAYYKINFQADIDNPDQRIAQEIEPITRNALTFSATFLEKILELIAFLIILWTISQKVAIILFVYTIVGNVISTYLTGELNKINQEEIQSKGDYSYALTHVRNHSESIAFFRGEKQESNIIGKRFNHFIQIYQRKIKWERNIDIFNRGYQGVIEIFPFLILGPLYMRGDLGFGEISQASLTAYLFSLSLSELINEFGISGQFSSYIERLAEFSSAVEAVAKQSENVNTITTVEDNHISFENVTLQTPNYERVIVEDLSLSVKPGEGLLIVGPSGRGKSSLLRAIAGLWNAGTGRLVRPPLEEVLFLPQRPYIILGTLREQLLYPHTERIVSDRALKEVLKQVNLDSLLSRVDGFDTEVPWENILSLGEQQRLAFARLLVTQPGFTILDEATSALDLNNEGTLYQQLQATKTTFISVGHRESLFDYHQWVLELSQDSSWQLLTVQDYQRQKLQSVVISAADKSEIPIDNFVDNQSPNQPEIATPEIANQANQASVITGLSHQEMQKLTDYSLGTVRTKASKGQSITTQDGSTYSYNKDPNVLKWVKV</sequence>
<dbReference type="PANTHER" id="PTHR11384:SF59">
    <property type="entry name" value="LYSOSOMAL COBALAMIN TRANSPORTER ABCD4"/>
    <property type="match status" value="1"/>
</dbReference>
<protein>
    <submittedName>
        <fullName evidence="11">ABC transporter</fullName>
    </submittedName>
</protein>
<comment type="subcellular location">
    <subcellularLocation>
        <location evidence="1">Cell membrane</location>
        <topology evidence="1">Multi-pass membrane protein</topology>
    </subcellularLocation>
</comment>
<dbReference type="PANTHER" id="PTHR11384">
    <property type="entry name" value="ATP-BINDING CASSETTE, SUB-FAMILY D MEMBER"/>
    <property type="match status" value="1"/>
</dbReference>
<dbReference type="SUPFAM" id="SSF90123">
    <property type="entry name" value="ABC transporter transmembrane region"/>
    <property type="match status" value="1"/>
</dbReference>
<evidence type="ECO:0000256" key="5">
    <source>
        <dbReference type="ARBA" id="ARBA00022840"/>
    </source>
</evidence>
<dbReference type="CDD" id="cd03223">
    <property type="entry name" value="ABCD_peroxisomal_ALDP"/>
    <property type="match status" value="1"/>
</dbReference>
<evidence type="ECO:0000259" key="10">
    <source>
        <dbReference type="PROSITE" id="PS50929"/>
    </source>
</evidence>
<dbReference type="GO" id="GO:0005886">
    <property type="term" value="C:plasma membrane"/>
    <property type="evidence" value="ECO:0007669"/>
    <property type="project" value="UniProtKB-SubCell"/>
</dbReference>
<dbReference type="EMBL" id="LWAJ01000278">
    <property type="protein sequence ID" value="KZL47827.1"/>
    <property type="molecule type" value="Genomic_DNA"/>
</dbReference>
<dbReference type="AlphaFoldDB" id="A0A166I3M8"/>
<dbReference type="Gene3D" id="1.20.1560.10">
    <property type="entry name" value="ABC transporter type 1, transmembrane domain"/>
    <property type="match status" value="1"/>
</dbReference>
<dbReference type="InterPro" id="IPR011527">
    <property type="entry name" value="ABC1_TM_dom"/>
</dbReference>
<evidence type="ECO:0000256" key="2">
    <source>
        <dbReference type="ARBA" id="ARBA00022448"/>
    </source>
</evidence>
<keyword evidence="2" id="KW-0813">Transport</keyword>
<dbReference type="SMART" id="SM00382">
    <property type="entry name" value="AAA"/>
    <property type="match status" value="1"/>
</dbReference>
<dbReference type="PROSITE" id="PS50929">
    <property type="entry name" value="ABC_TM1F"/>
    <property type="match status" value="1"/>
</dbReference>
<dbReference type="PROSITE" id="PS00211">
    <property type="entry name" value="ABC_TRANSPORTER_1"/>
    <property type="match status" value="1"/>
</dbReference>
<evidence type="ECO:0000256" key="6">
    <source>
        <dbReference type="ARBA" id="ARBA00022989"/>
    </source>
</evidence>
<evidence type="ECO:0000313" key="12">
    <source>
        <dbReference type="Proteomes" id="UP000076555"/>
    </source>
</evidence>
<dbReference type="InterPro" id="IPR050835">
    <property type="entry name" value="ABC_transporter_sub-D"/>
</dbReference>
<evidence type="ECO:0000256" key="7">
    <source>
        <dbReference type="ARBA" id="ARBA00023136"/>
    </source>
</evidence>
<dbReference type="GO" id="GO:0140359">
    <property type="term" value="F:ABC-type transporter activity"/>
    <property type="evidence" value="ECO:0007669"/>
    <property type="project" value="InterPro"/>
</dbReference>
<keyword evidence="3 8" id="KW-0812">Transmembrane</keyword>
<evidence type="ECO:0000256" key="8">
    <source>
        <dbReference type="SAM" id="Phobius"/>
    </source>
</evidence>
<keyword evidence="5" id="KW-0067">ATP-binding</keyword>
<comment type="caution">
    <text evidence="11">The sequence shown here is derived from an EMBL/GenBank/DDBJ whole genome shotgun (WGS) entry which is preliminary data.</text>
</comment>
<feature type="transmembrane region" description="Helical" evidence="8">
    <location>
        <begin position="90"/>
        <end position="110"/>
    </location>
</feature>
<dbReference type="PROSITE" id="PS50893">
    <property type="entry name" value="ABC_TRANSPORTER_2"/>
    <property type="match status" value="1"/>
</dbReference>
<dbReference type="InterPro" id="IPR003439">
    <property type="entry name" value="ABC_transporter-like_ATP-bd"/>
</dbReference>
<dbReference type="InterPro" id="IPR017871">
    <property type="entry name" value="ABC_transporter-like_CS"/>
</dbReference>
<name>A0A166I3M8_NODSP</name>
<gene>
    <name evidence="11" type="ORF">A2T98_21255</name>
</gene>
<evidence type="ECO:0000256" key="1">
    <source>
        <dbReference type="ARBA" id="ARBA00004651"/>
    </source>
</evidence>
<dbReference type="SUPFAM" id="SSF52540">
    <property type="entry name" value="P-loop containing nucleoside triphosphate hydrolases"/>
    <property type="match status" value="1"/>
</dbReference>
<dbReference type="Gene3D" id="3.40.50.300">
    <property type="entry name" value="P-loop containing nucleotide triphosphate hydrolases"/>
    <property type="match status" value="1"/>
</dbReference>
<keyword evidence="4" id="KW-0547">Nucleotide-binding</keyword>
<evidence type="ECO:0000256" key="4">
    <source>
        <dbReference type="ARBA" id="ARBA00022741"/>
    </source>
</evidence>